<feature type="region of interest" description="Disordered" evidence="1">
    <location>
        <begin position="1"/>
        <end position="48"/>
    </location>
</feature>
<dbReference type="Proteomes" id="UP000076660">
    <property type="component" value="Unassembled WGS sequence"/>
</dbReference>
<dbReference type="EMBL" id="LQMT02000014">
    <property type="protein sequence ID" value="ONF70441.1"/>
    <property type="molecule type" value="Genomic_DNA"/>
</dbReference>
<comment type="caution">
    <text evidence="2">The sequence shown here is derived from an EMBL/GenBank/DDBJ whole genome shotgun (WGS) entry which is preliminary data.</text>
</comment>
<dbReference type="AlphaFoldDB" id="A0A1W2LVT7"/>
<evidence type="ECO:0000313" key="2">
    <source>
        <dbReference type="EMBL" id="ONF70441.1"/>
    </source>
</evidence>
<name>A0A1W2LVT7_9PSEU</name>
<proteinExistence type="predicted"/>
<evidence type="ECO:0000256" key="1">
    <source>
        <dbReference type="SAM" id="MobiDB-lite"/>
    </source>
</evidence>
<reference evidence="2 3" key="1">
    <citation type="submission" date="2016-12" db="EMBL/GenBank/DDBJ databases">
        <title>Amycolatopsis keratiniphila subsp. keratiniphila genome sequencing and assembly.</title>
        <authorList>
            <person name="Mayilraj S."/>
            <person name="Kaur N."/>
        </authorList>
    </citation>
    <scope>NUCLEOTIDE SEQUENCE [LARGE SCALE GENOMIC DNA]</scope>
    <source>
        <strain evidence="2 3">DSM 44409</strain>
    </source>
</reference>
<protein>
    <submittedName>
        <fullName evidence="2">Uncharacterized protein</fullName>
    </submittedName>
</protein>
<feature type="compositionally biased region" description="Basic and acidic residues" evidence="1">
    <location>
        <begin position="1"/>
        <end position="10"/>
    </location>
</feature>
<sequence length="131" mass="14369">MPQDRGHRPAESAVEGVFIRSRPRDDPGSRIASRTCGEPRKACRTPGPAEVEEEQRWCPALLRGRNPLADVGPQTGTPASRDHIEAVIVVSDIAMGDDMDDEARFVILEFMADSADHVAAFRIVKSCYVIP</sequence>
<evidence type="ECO:0000313" key="3">
    <source>
        <dbReference type="Proteomes" id="UP000076660"/>
    </source>
</evidence>
<accession>A0A1W2LVT7</accession>
<organism evidence="2 3">
    <name type="scientific">Amycolatopsis keratiniphila subsp. keratiniphila</name>
    <dbReference type="NCBI Taxonomy" id="227715"/>
    <lineage>
        <taxon>Bacteria</taxon>
        <taxon>Bacillati</taxon>
        <taxon>Actinomycetota</taxon>
        <taxon>Actinomycetes</taxon>
        <taxon>Pseudonocardiales</taxon>
        <taxon>Pseudonocardiaceae</taxon>
        <taxon>Amycolatopsis</taxon>
        <taxon>Amycolatopsis japonica group</taxon>
    </lineage>
</organism>
<gene>
    <name evidence="2" type="ORF">AVR91_0216620</name>
</gene>